<gene>
    <name evidence="3" type="ORF">SGL43_07116</name>
</gene>
<organism evidence="3 4">
    <name type="scientific">Streptomyces globisporus</name>
    <dbReference type="NCBI Taxonomy" id="1908"/>
    <lineage>
        <taxon>Bacteria</taxon>
        <taxon>Bacillati</taxon>
        <taxon>Actinomycetota</taxon>
        <taxon>Actinomycetes</taxon>
        <taxon>Kitasatosporales</taxon>
        <taxon>Streptomycetaceae</taxon>
        <taxon>Streptomyces</taxon>
    </lineage>
</organism>
<keyword evidence="4" id="KW-1185">Reference proteome</keyword>
<sequence length="305" mass="29764">MMMIGKTCERSGGWGRTRSGSLVEFGLVGSMRNPVGPLPSSIYWRRRAVAGLLVALLAVLIAWAVTSGGGGGGGRDDAKPGGSDPVESITPGPGSSGPAISQQPGGRDESDDEGGSGGSGGSGESSGGSGDGTSTGGTGTGAGDPSGAAAGTGGSGGGGSAGQQVPAGSPLPECKPAAVRLSLRTKVSYGPDDKPKFELIAKNTSSSTCKADFGPKSAVLTVTEAGGEDDDPIWSSKDCPAAGGPLFLKVPAGATVIHTVDWNRTLSAPGCATPPAGKAGPGTYLLEAKAPGEPVQRASFVLAKD</sequence>
<keyword evidence="2" id="KW-1133">Transmembrane helix</keyword>
<feature type="transmembrane region" description="Helical" evidence="2">
    <location>
        <begin position="48"/>
        <end position="65"/>
    </location>
</feature>
<evidence type="ECO:0008006" key="5">
    <source>
        <dbReference type="Google" id="ProtNLM"/>
    </source>
</evidence>
<evidence type="ECO:0000313" key="4">
    <source>
        <dbReference type="Proteomes" id="UP001154015"/>
    </source>
</evidence>
<keyword evidence="2" id="KW-0472">Membrane</keyword>
<dbReference type="EMBL" id="CAKXYP010000031">
    <property type="protein sequence ID" value="CAH9420060.1"/>
    <property type="molecule type" value="Genomic_DNA"/>
</dbReference>
<name>A0ABM9H8V3_STRGL</name>
<evidence type="ECO:0000256" key="2">
    <source>
        <dbReference type="SAM" id="Phobius"/>
    </source>
</evidence>
<evidence type="ECO:0000313" key="3">
    <source>
        <dbReference type="EMBL" id="CAH9420060.1"/>
    </source>
</evidence>
<protein>
    <recommendedName>
        <fullName evidence="5">DUF4232 domain-containing protein</fullName>
    </recommendedName>
</protein>
<feature type="region of interest" description="Disordered" evidence="1">
    <location>
        <begin position="68"/>
        <end position="173"/>
    </location>
</feature>
<proteinExistence type="predicted"/>
<keyword evidence="2" id="KW-0812">Transmembrane</keyword>
<accession>A0ABM9H8V3</accession>
<dbReference type="Proteomes" id="UP001154015">
    <property type="component" value="Unassembled WGS sequence"/>
</dbReference>
<feature type="compositionally biased region" description="Gly residues" evidence="1">
    <location>
        <begin position="115"/>
        <end position="161"/>
    </location>
</feature>
<comment type="caution">
    <text evidence="3">The sequence shown here is derived from an EMBL/GenBank/DDBJ whole genome shotgun (WGS) entry which is preliminary data.</text>
</comment>
<evidence type="ECO:0000256" key="1">
    <source>
        <dbReference type="SAM" id="MobiDB-lite"/>
    </source>
</evidence>
<reference evidence="3" key="1">
    <citation type="submission" date="2022-03" db="EMBL/GenBank/DDBJ databases">
        <authorList>
            <person name="Leyn A S."/>
        </authorList>
    </citation>
    <scope>NUCLEOTIDE SEQUENCE</scope>
    <source>
        <strain evidence="3">Streptomyces globisporus 4-3</strain>
    </source>
</reference>